<comment type="caution">
    <text evidence="2">The sequence shown here is derived from an EMBL/GenBank/DDBJ whole genome shotgun (WGS) entry which is preliminary data.</text>
</comment>
<evidence type="ECO:0000313" key="2">
    <source>
        <dbReference type="EMBL" id="KTB30596.1"/>
    </source>
</evidence>
<evidence type="ECO:0000313" key="3">
    <source>
        <dbReference type="Proteomes" id="UP000054988"/>
    </source>
</evidence>
<gene>
    <name evidence="2" type="ORF">WG66_16817</name>
</gene>
<dbReference type="Proteomes" id="UP000054988">
    <property type="component" value="Unassembled WGS sequence"/>
</dbReference>
<protein>
    <submittedName>
        <fullName evidence="2">Uncharacterized protein</fullName>
    </submittedName>
</protein>
<proteinExistence type="predicted"/>
<dbReference type="EMBL" id="LATX01002377">
    <property type="protein sequence ID" value="KTB30596.1"/>
    <property type="molecule type" value="Genomic_DNA"/>
</dbReference>
<sequence>MSTRRDGLRPREGGQAITTSRIPVRRPNNVPGLTSGIGPSEAQTSMPREDSNRHQPTNQVGDPPPVPSREPGPEDLESSIRPSRAGMDAYPGQGTDEDTERESDGRNSAFGSVTHGFYRSPFRNRR</sequence>
<feature type="region of interest" description="Disordered" evidence="1">
    <location>
        <begin position="1"/>
        <end position="126"/>
    </location>
</feature>
<reference evidence="2 3" key="1">
    <citation type="submission" date="2015-12" db="EMBL/GenBank/DDBJ databases">
        <title>Draft genome sequence of Moniliophthora roreri, the causal agent of frosty pod rot of cacao.</title>
        <authorList>
            <person name="Aime M.C."/>
            <person name="Diaz-Valderrama J.R."/>
            <person name="Kijpornyongpan T."/>
            <person name="Phillips-Mora W."/>
        </authorList>
    </citation>
    <scope>NUCLEOTIDE SEQUENCE [LARGE SCALE GENOMIC DNA]</scope>
    <source>
        <strain evidence="2 3">MCA 2952</strain>
    </source>
</reference>
<organism evidence="2 3">
    <name type="scientific">Moniliophthora roreri</name>
    <name type="common">Frosty pod rot fungus</name>
    <name type="synonym">Monilia roreri</name>
    <dbReference type="NCBI Taxonomy" id="221103"/>
    <lineage>
        <taxon>Eukaryota</taxon>
        <taxon>Fungi</taxon>
        <taxon>Dikarya</taxon>
        <taxon>Basidiomycota</taxon>
        <taxon>Agaricomycotina</taxon>
        <taxon>Agaricomycetes</taxon>
        <taxon>Agaricomycetidae</taxon>
        <taxon>Agaricales</taxon>
        <taxon>Marasmiineae</taxon>
        <taxon>Marasmiaceae</taxon>
        <taxon>Moniliophthora</taxon>
    </lineage>
</organism>
<name>A0A0W0F2X9_MONRR</name>
<evidence type="ECO:0000256" key="1">
    <source>
        <dbReference type="SAM" id="MobiDB-lite"/>
    </source>
</evidence>
<dbReference type="AlphaFoldDB" id="A0A0W0F2X9"/>
<feature type="compositionally biased region" description="Basic and acidic residues" evidence="1">
    <location>
        <begin position="1"/>
        <end position="12"/>
    </location>
</feature>
<accession>A0A0W0F2X9</accession>